<comment type="caution">
    <text evidence="1">The sequence shown here is derived from an EMBL/GenBank/DDBJ whole genome shotgun (WGS) entry which is preliminary data.</text>
</comment>
<reference evidence="2" key="1">
    <citation type="submission" date="2017-09" db="EMBL/GenBank/DDBJ databases">
        <title>Depth-based differentiation of microbial function through sediment-hosted aquifers and enrichment of novel symbionts in the deep terrestrial subsurface.</title>
        <authorList>
            <person name="Probst A.J."/>
            <person name="Ladd B."/>
            <person name="Jarett J.K."/>
            <person name="Geller-Mcgrath D.E."/>
            <person name="Sieber C.M.K."/>
            <person name="Emerson J.B."/>
            <person name="Anantharaman K."/>
            <person name="Thomas B.C."/>
            <person name="Malmstrom R."/>
            <person name="Stieglmeier M."/>
            <person name="Klingl A."/>
            <person name="Woyke T."/>
            <person name="Ryan C.M."/>
            <person name="Banfield J.F."/>
        </authorList>
    </citation>
    <scope>NUCLEOTIDE SEQUENCE [LARGE SCALE GENOMIC DNA]</scope>
</reference>
<dbReference type="AlphaFoldDB" id="A0A2M6WNU5"/>
<sequence length="75" mass="8687">MFVESCIRCHQLKNKVTKEWEEADNTIGVINNFNNNQLLPKIFGPIVFKDAICSECRQILPTVTVNKFKKMSSRK</sequence>
<gene>
    <name evidence="1" type="ORF">COT98_03450</name>
</gene>
<accession>A0A2M6WNU5</accession>
<protein>
    <submittedName>
        <fullName evidence="1">Uncharacterized protein</fullName>
    </submittedName>
</protein>
<evidence type="ECO:0000313" key="2">
    <source>
        <dbReference type="Proteomes" id="UP000228900"/>
    </source>
</evidence>
<dbReference type="EMBL" id="PFAQ01000047">
    <property type="protein sequence ID" value="PIT94475.1"/>
    <property type="molecule type" value="Genomic_DNA"/>
</dbReference>
<dbReference type="Proteomes" id="UP000228900">
    <property type="component" value="Unassembled WGS sequence"/>
</dbReference>
<name>A0A2M6WNU5_9BACT</name>
<proteinExistence type="predicted"/>
<organism evidence="1 2">
    <name type="scientific">Candidatus Falkowbacteria bacterium CG10_big_fil_rev_8_21_14_0_10_39_9</name>
    <dbReference type="NCBI Taxonomy" id="1974566"/>
    <lineage>
        <taxon>Bacteria</taxon>
        <taxon>Candidatus Falkowiibacteriota</taxon>
    </lineage>
</organism>
<evidence type="ECO:0000313" key="1">
    <source>
        <dbReference type="EMBL" id="PIT94475.1"/>
    </source>
</evidence>